<feature type="compositionally biased region" description="Low complexity" evidence="1">
    <location>
        <begin position="15"/>
        <end position="30"/>
    </location>
</feature>
<gene>
    <name evidence="2" type="ORF">GCM10022254_09450</name>
</gene>
<feature type="compositionally biased region" description="Pro residues" evidence="1">
    <location>
        <begin position="1"/>
        <end position="10"/>
    </location>
</feature>
<sequence>MPDPTAPRPDVPARGVHVVPGEVPEGQVPPSASMHTPEQATRLRDTIADAITMHPGNRTGTPEQRHPVSLMLAGAIIPAVQATLPAAPWTGVCVECNESIEDGDLITWRLRYAPQGPIHEECR</sequence>
<dbReference type="RefSeq" id="WP_344890274.1">
    <property type="nucleotide sequence ID" value="NZ_BAABAS010000004.1"/>
</dbReference>
<proteinExistence type="predicted"/>
<keyword evidence="3" id="KW-1185">Reference proteome</keyword>
<reference evidence="3" key="1">
    <citation type="journal article" date="2019" name="Int. J. Syst. Evol. Microbiol.">
        <title>The Global Catalogue of Microorganisms (GCM) 10K type strain sequencing project: providing services to taxonomists for standard genome sequencing and annotation.</title>
        <authorList>
            <consortium name="The Broad Institute Genomics Platform"/>
            <consortium name="The Broad Institute Genome Sequencing Center for Infectious Disease"/>
            <person name="Wu L."/>
            <person name="Ma J."/>
        </authorList>
    </citation>
    <scope>NUCLEOTIDE SEQUENCE [LARGE SCALE GENOMIC DNA]</scope>
    <source>
        <strain evidence="3">JCM 17440</strain>
    </source>
</reference>
<dbReference type="EMBL" id="BAABAS010000004">
    <property type="protein sequence ID" value="GAA4225999.1"/>
    <property type="molecule type" value="Genomic_DNA"/>
</dbReference>
<evidence type="ECO:0000313" key="2">
    <source>
        <dbReference type="EMBL" id="GAA4225999.1"/>
    </source>
</evidence>
<accession>A0ABP8BTR4</accession>
<comment type="caution">
    <text evidence="2">The sequence shown here is derived from an EMBL/GenBank/DDBJ whole genome shotgun (WGS) entry which is preliminary data.</text>
</comment>
<evidence type="ECO:0000256" key="1">
    <source>
        <dbReference type="SAM" id="MobiDB-lite"/>
    </source>
</evidence>
<organism evidence="2 3">
    <name type="scientific">Actinomadura meridiana</name>
    <dbReference type="NCBI Taxonomy" id="559626"/>
    <lineage>
        <taxon>Bacteria</taxon>
        <taxon>Bacillati</taxon>
        <taxon>Actinomycetota</taxon>
        <taxon>Actinomycetes</taxon>
        <taxon>Streptosporangiales</taxon>
        <taxon>Thermomonosporaceae</taxon>
        <taxon>Actinomadura</taxon>
    </lineage>
</organism>
<name>A0ABP8BTR4_9ACTN</name>
<evidence type="ECO:0000313" key="3">
    <source>
        <dbReference type="Proteomes" id="UP001501710"/>
    </source>
</evidence>
<protein>
    <submittedName>
        <fullName evidence="2">Uncharacterized protein</fullName>
    </submittedName>
</protein>
<dbReference type="Proteomes" id="UP001501710">
    <property type="component" value="Unassembled WGS sequence"/>
</dbReference>
<feature type="region of interest" description="Disordered" evidence="1">
    <location>
        <begin position="1"/>
        <end position="37"/>
    </location>
</feature>